<reference evidence="2 3" key="1">
    <citation type="submission" date="2018-02" db="EMBL/GenBank/DDBJ databases">
        <title>Complete genome sequence of Streptomyces dengpaensis, the producer of angucyclines.</title>
        <authorList>
            <person name="Yumei L."/>
        </authorList>
    </citation>
    <scope>NUCLEOTIDE SEQUENCE [LARGE SCALE GENOMIC DNA]</scope>
    <source>
        <strain evidence="2 3">XZHG99</strain>
    </source>
</reference>
<evidence type="ECO:0000256" key="1">
    <source>
        <dbReference type="SAM" id="MobiDB-lite"/>
    </source>
</evidence>
<protein>
    <recommendedName>
        <fullName evidence="4">Helix-turn-helix domain-containing protein</fullName>
    </recommendedName>
</protein>
<evidence type="ECO:0000313" key="2">
    <source>
        <dbReference type="EMBL" id="AVH55980.1"/>
    </source>
</evidence>
<proteinExistence type="predicted"/>
<dbReference type="Proteomes" id="UP000238413">
    <property type="component" value="Chromosome"/>
</dbReference>
<organism evidence="2 3">
    <name type="scientific">Streptomyces dengpaensis</name>
    <dbReference type="NCBI Taxonomy" id="2049881"/>
    <lineage>
        <taxon>Bacteria</taxon>
        <taxon>Bacillati</taxon>
        <taxon>Actinomycetota</taxon>
        <taxon>Actinomycetes</taxon>
        <taxon>Kitasatosporales</taxon>
        <taxon>Streptomycetaceae</taxon>
        <taxon>Streptomyces</taxon>
    </lineage>
</organism>
<evidence type="ECO:0000313" key="3">
    <source>
        <dbReference type="Proteomes" id="UP000238413"/>
    </source>
</evidence>
<accession>A0ABM6SNR3</accession>
<dbReference type="EMBL" id="CP026652">
    <property type="protein sequence ID" value="AVH55980.1"/>
    <property type="molecule type" value="Genomic_DNA"/>
</dbReference>
<sequence>MCGGARCERRAAEGRPRRLAVRGHRLCPGCRDRLVAELRRLPRLYEECGRLLGGSDRARERTSGGPLPGLPFNTAASDARSAITGVLRSWSSVVVDERRTSPPPTSVEALAAFLARHCDWLTTHQAAAELSRETATLVRDAHRVVDPSPLRRVPIGPCVEADCRGVLVALVRPHRSEVPVEIRCDAAHDHRWSADEWLSLSRLLARETRVRWIGAADIARLWDIAPGSVYRHASERRWRRRAEAGRTYYHAEDVQRSLGARARNRAESPDGASSRSAT</sequence>
<name>A0ABM6SNR3_9ACTN</name>
<feature type="region of interest" description="Disordered" evidence="1">
    <location>
        <begin position="259"/>
        <end position="278"/>
    </location>
</feature>
<evidence type="ECO:0008006" key="4">
    <source>
        <dbReference type="Google" id="ProtNLM"/>
    </source>
</evidence>
<keyword evidence="3" id="KW-1185">Reference proteome</keyword>
<gene>
    <name evidence="2" type="ORF">C4B68_09580</name>
</gene>